<proteinExistence type="predicted"/>
<feature type="compositionally biased region" description="Polar residues" evidence="1">
    <location>
        <begin position="961"/>
        <end position="973"/>
    </location>
</feature>
<feature type="compositionally biased region" description="Basic and acidic residues" evidence="1">
    <location>
        <begin position="314"/>
        <end position="323"/>
    </location>
</feature>
<feature type="compositionally biased region" description="Basic and acidic residues" evidence="1">
    <location>
        <begin position="548"/>
        <end position="564"/>
    </location>
</feature>
<feature type="compositionally biased region" description="Acidic residues" evidence="1">
    <location>
        <begin position="811"/>
        <end position="821"/>
    </location>
</feature>
<feature type="compositionally biased region" description="Pro residues" evidence="1">
    <location>
        <begin position="1380"/>
        <end position="1404"/>
    </location>
</feature>
<dbReference type="Proteomes" id="UP000095300">
    <property type="component" value="Unassembled WGS sequence"/>
</dbReference>
<feature type="compositionally biased region" description="Pro residues" evidence="1">
    <location>
        <begin position="1334"/>
        <end position="1351"/>
    </location>
</feature>
<feature type="region of interest" description="Disordered" evidence="1">
    <location>
        <begin position="260"/>
        <end position="828"/>
    </location>
</feature>
<feature type="compositionally biased region" description="Acidic residues" evidence="1">
    <location>
        <begin position="774"/>
        <end position="783"/>
    </location>
</feature>
<feature type="region of interest" description="Disordered" evidence="1">
    <location>
        <begin position="1297"/>
        <end position="1414"/>
    </location>
</feature>
<evidence type="ECO:0000313" key="3">
    <source>
        <dbReference type="Proteomes" id="UP000095300"/>
    </source>
</evidence>
<feature type="region of interest" description="Disordered" evidence="1">
    <location>
        <begin position="148"/>
        <end position="183"/>
    </location>
</feature>
<feature type="compositionally biased region" description="Basic and acidic residues" evidence="1">
    <location>
        <begin position="1108"/>
        <end position="1121"/>
    </location>
</feature>
<dbReference type="PANTHER" id="PTHR35711:SF1">
    <property type="entry name" value="ECTODERMAL, ISOFORM F"/>
    <property type="match status" value="1"/>
</dbReference>
<feature type="region of interest" description="Disordered" evidence="1">
    <location>
        <begin position="1066"/>
        <end position="1131"/>
    </location>
</feature>
<feature type="compositionally biased region" description="Basic and acidic residues" evidence="1">
    <location>
        <begin position="731"/>
        <end position="763"/>
    </location>
</feature>
<accession>A0A1I8QEI2</accession>
<dbReference type="OrthoDB" id="8043646at2759"/>
<feature type="compositionally biased region" description="Low complexity" evidence="1">
    <location>
        <begin position="1572"/>
        <end position="1585"/>
    </location>
</feature>
<dbReference type="VEuPathDB" id="VectorBase:SCAU016345"/>
<sequence length="1687" mass="188659">MDFRSICSKIDVDSIRAKIPPLPDMVTQIKLPKSMSKLKSRKVFRSSRDDLNTSPHAKRSSSRRSESSDIAGQAFAIPLAPPSDFVDHTPRKISTISSLVGQSPVRGQTNRGGGGVGGRSYRPTTLKGPHFDDDDDEFSYRSAGGIEDYCPSPLNGPRKKSTISRTSLDMSPSHLQATDGPPAKKSLMQRAKQGYKEASEFRLKHIFVKKTVVRQDTIQVDNYVHRYEEDRQRQQMFEARRNSGISDDYEFEFKLSSRKSEESFGDGSPEGSSSHQWKSHNKKTLSEQSGDESGMEQSPPKRKPGIAATRFSRVRKDPLHMSLEEDDGIQQHLKAAKRPQHVDDDDDAEMQEIPLHPIESALKKKLSQKQEHLSPPQKMTKSKSIKKGLGELKNESQEESLSLDEKEDGDDEEEDEDFQAAEQELEMETVIAKRPKTRPLPPRPPTQKSQSIKNPPLANLRNVSQEESLSMDDDNVDGSPEEQTKTASRSSKILSPIQSSLYRLKGTLSKNNSADDSLSSGSTKKRKAPLRGQKSQESLKSPGGSEKASSEKASSKGNFKENLKRFHKSIKLPSRSSVSAAESDVENQSDKVKQSKSQQFAERLKRFRSVDNVDKHTEEGQEERQTPGSPLQKLSSKLQDWKKSFKIKASEKASHTEDDDEMSGATSPKRKKGTLIKRLQQIRMRKQHSQDDPDDDEEGGATYRESFRSRAKLQWEKGVVAATQMPQMTMEKLKESKKYFRKRQEKEKEKDKEDDKNKKEKPEIGVANNASGESDLEDSEEETAAAARRTKKPAAKALAKAQDNSRHYYSSDDEEPEEEEDLTKVTLEPYQPNVLVPLSRAAWSAKPIHPDSTGDEDDDMLPRVLIHQDNSDVFESTLIIAVTRPIPSRSSTSSPYITELPPDYQESPKGSPTDSPKPSTPETKADNWIPNREIISAFNAASSSSRKCRAIKRDLSKDSLDSTSPQRAYSRNQSMDSSSDESSWLRGVNREPSTAIGLIGNRHIDLEEEEGPWKVGAAADNTKDSLYKTKSIDIFELHKQQGQALHIFEDFDDELKNTPVVKIEREAKEQQTNNNNSAEDEEQEDDSSDDEYDNAADDDNSSRITKILRSEENDNKIKEAEASVTPPLAPKSSLDNLVLHISEDEDLADLPTIAIDLAENLLENCRGIAASREVNNKQPAKVETKAEAKEMGEIPKHNQDPNGNKPSGNTFQITKPLVQPLLATNQVPLVEEAVANLQQRLGEIPRDQLTIECNLATQLHGSSRECLLQEEIKPLPTIIAAAKPKLANFQYANSQESLMGNVDPNETPDDEEDSSYKEDDQDSDEIEDMDRPPSSAPSPPPVQSPPPPPLPQRQTSPKVYKAQQQAAPPPPTAPQKERTPSPPPPLPQTKPPLPPNRPIAGPPKIPERTPSVSKVAKPLVKTASLRLAYSEQVKPQDVGKVNKLISRFEPQGRPRIIPKRNYMTQESEEIFSDDEEETIKRLEKLEIKDVNKNIINENEPLLQPLNIIPDEDVMPVRQTFSRDRTPTNANISLETTIATKTEETSFNSNNNNLQTSRKSSKKLNRAPPPLITTSQPQPEPSSSPTNLLLTPTPGSTTNSFNQFDRNSNYSQSNSEYGSPMDFPSSLMGSTEVTPISMRKETEFLNTHRSRRSMTRDDAERYYSFDSDEENSYYSISSTGSSRYVVEL</sequence>
<feature type="compositionally biased region" description="Polar residues" evidence="1">
    <location>
        <begin position="908"/>
        <end position="922"/>
    </location>
</feature>
<feature type="compositionally biased region" description="Polar residues" evidence="1">
    <location>
        <begin position="626"/>
        <end position="638"/>
    </location>
</feature>
<feature type="compositionally biased region" description="Polar residues" evidence="1">
    <location>
        <begin position="485"/>
        <end position="501"/>
    </location>
</feature>
<feature type="compositionally biased region" description="Basic and acidic residues" evidence="1">
    <location>
        <begin position="639"/>
        <end position="656"/>
    </location>
</feature>
<feature type="compositionally biased region" description="Acidic residues" evidence="1">
    <location>
        <begin position="397"/>
        <end position="427"/>
    </location>
</feature>
<feature type="compositionally biased region" description="Basic and acidic residues" evidence="1">
    <location>
        <begin position="602"/>
        <end position="625"/>
    </location>
</feature>
<feature type="compositionally biased region" description="Acidic residues" evidence="1">
    <location>
        <begin position="1078"/>
        <end position="1099"/>
    </location>
</feature>
<keyword evidence="3" id="KW-1185">Reference proteome</keyword>
<feature type="compositionally biased region" description="Polar residues" evidence="1">
    <location>
        <begin position="163"/>
        <end position="176"/>
    </location>
</feature>
<feature type="compositionally biased region" description="Polar residues" evidence="1">
    <location>
        <begin position="1586"/>
        <end position="1616"/>
    </location>
</feature>
<name>A0A1I8QEI2_STOCA</name>
<feature type="compositionally biased region" description="Basic and acidic residues" evidence="1">
    <location>
        <begin position="1188"/>
        <end position="1199"/>
    </location>
</feature>
<gene>
    <name evidence="2" type="primary">106085483</name>
</gene>
<feature type="region of interest" description="Disordered" evidence="1">
    <location>
        <begin position="956"/>
        <end position="988"/>
    </location>
</feature>
<protein>
    <submittedName>
        <fullName evidence="2">Uncharacterized protein</fullName>
    </submittedName>
</protein>
<dbReference type="EnsemblMetazoa" id="SCAU016345-RA">
    <property type="protein sequence ID" value="SCAU016345-PA"/>
    <property type="gene ID" value="SCAU016345"/>
</dbReference>
<reference evidence="2" key="1">
    <citation type="submission" date="2020-05" db="UniProtKB">
        <authorList>
            <consortium name="EnsemblMetazoa"/>
        </authorList>
    </citation>
    <scope>IDENTIFICATION</scope>
    <source>
        <strain evidence="2">USDA</strain>
    </source>
</reference>
<feature type="region of interest" description="Disordered" evidence="1">
    <location>
        <begin position="30"/>
        <end position="72"/>
    </location>
</feature>
<feature type="compositionally biased region" description="Acidic residues" evidence="1">
    <location>
        <begin position="1306"/>
        <end position="1328"/>
    </location>
</feature>
<feature type="region of interest" description="Disordered" evidence="1">
    <location>
        <begin position="884"/>
        <end position="931"/>
    </location>
</feature>
<feature type="region of interest" description="Disordered" evidence="1">
    <location>
        <begin position="1540"/>
        <end position="1619"/>
    </location>
</feature>
<feature type="compositionally biased region" description="Acidic residues" evidence="1">
    <location>
        <begin position="469"/>
        <end position="480"/>
    </location>
</feature>
<dbReference type="KEGG" id="scac:106085483"/>
<feature type="compositionally biased region" description="Polar residues" evidence="1">
    <location>
        <begin position="508"/>
        <end position="522"/>
    </location>
</feature>
<organism evidence="2 3">
    <name type="scientific">Stomoxys calcitrans</name>
    <name type="common">Stable fly</name>
    <name type="synonym">Conops calcitrans</name>
    <dbReference type="NCBI Taxonomy" id="35570"/>
    <lineage>
        <taxon>Eukaryota</taxon>
        <taxon>Metazoa</taxon>
        <taxon>Ecdysozoa</taxon>
        <taxon>Arthropoda</taxon>
        <taxon>Hexapoda</taxon>
        <taxon>Insecta</taxon>
        <taxon>Pterygota</taxon>
        <taxon>Neoptera</taxon>
        <taxon>Endopterygota</taxon>
        <taxon>Diptera</taxon>
        <taxon>Brachycera</taxon>
        <taxon>Muscomorpha</taxon>
        <taxon>Muscoidea</taxon>
        <taxon>Muscidae</taxon>
        <taxon>Stomoxys</taxon>
    </lineage>
</organism>
<evidence type="ECO:0000313" key="2">
    <source>
        <dbReference type="EnsemblMetazoa" id="SCAU016345-PA"/>
    </source>
</evidence>
<dbReference type="PANTHER" id="PTHR35711">
    <property type="entry name" value="EXPRESSED PROTEIN"/>
    <property type="match status" value="1"/>
</dbReference>
<dbReference type="STRING" id="35570.A0A1I8QEI2"/>
<feature type="region of interest" description="Disordered" evidence="1">
    <location>
        <begin position="1188"/>
        <end position="1209"/>
    </location>
</feature>
<evidence type="ECO:0000256" key="1">
    <source>
        <dbReference type="SAM" id="MobiDB-lite"/>
    </source>
</evidence>
<feature type="region of interest" description="Disordered" evidence="1">
    <location>
        <begin position="102"/>
        <end position="134"/>
    </location>
</feature>
<feature type="compositionally biased region" description="Low complexity" evidence="1">
    <location>
        <begin position="884"/>
        <end position="898"/>
    </location>
</feature>
<feature type="compositionally biased region" description="Polar residues" evidence="1">
    <location>
        <begin position="1200"/>
        <end position="1209"/>
    </location>
</feature>
<feature type="compositionally biased region" description="Low complexity" evidence="1">
    <location>
        <begin position="1352"/>
        <end position="1366"/>
    </location>
</feature>
<feature type="compositionally biased region" description="Basic residues" evidence="1">
    <location>
        <begin position="36"/>
        <end position="45"/>
    </location>
</feature>